<evidence type="ECO:0000313" key="2">
    <source>
        <dbReference type="EMBL" id="SFO87611.1"/>
    </source>
</evidence>
<dbReference type="AlphaFoldDB" id="A0A1I5KT87"/>
<evidence type="ECO:0000313" key="3">
    <source>
        <dbReference type="Proteomes" id="UP000199137"/>
    </source>
</evidence>
<feature type="compositionally biased region" description="Basic residues" evidence="1">
    <location>
        <begin position="75"/>
        <end position="84"/>
    </location>
</feature>
<dbReference type="Proteomes" id="UP000199137">
    <property type="component" value="Unassembled WGS sequence"/>
</dbReference>
<feature type="region of interest" description="Disordered" evidence="1">
    <location>
        <begin position="245"/>
        <end position="264"/>
    </location>
</feature>
<evidence type="ECO:0000256" key="1">
    <source>
        <dbReference type="SAM" id="MobiDB-lite"/>
    </source>
</evidence>
<feature type="compositionally biased region" description="Basic residues" evidence="1">
    <location>
        <begin position="141"/>
        <end position="162"/>
    </location>
</feature>
<proteinExistence type="predicted"/>
<protein>
    <submittedName>
        <fullName evidence="2">Uncharacterized protein</fullName>
    </submittedName>
</protein>
<reference evidence="3" key="1">
    <citation type="submission" date="2016-10" db="EMBL/GenBank/DDBJ databases">
        <authorList>
            <person name="Varghese N."/>
            <person name="Submissions S."/>
        </authorList>
    </citation>
    <scope>NUCLEOTIDE SEQUENCE [LARGE SCALE GENOMIC DNA]</scope>
    <source>
        <strain evidence="3">DSM 44637</strain>
    </source>
</reference>
<dbReference type="STRING" id="112413.SAMN05421854_103310"/>
<organism evidence="2 3">
    <name type="scientific">Amycolatopsis rubida</name>
    <dbReference type="NCBI Taxonomy" id="112413"/>
    <lineage>
        <taxon>Bacteria</taxon>
        <taxon>Bacillati</taxon>
        <taxon>Actinomycetota</taxon>
        <taxon>Actinomycetes</taxon>
        <taxon>Pseudonocardiales</taxon>
        <taxon>Pseudonocardiaceae</taxon>
        <taxon>Amycolatopsis</taxon>
    </lineage>
</organism>
<feature type="region of interest" description="Disordered" evidence="1">
    <location>
        <begin position="117"/>
        <end position="207"/>
    </location>
</feature>
<dbReference type="EMBL" id="FOWC01000003">
    <property type="protein sequence ID" value="SFO87611.1"/>
    <property type="molecule type" value="Genomic_DNA"/>
</dbReference>
<feature type="region of interest" description="Disordered" evidence="1">
    <location>
        <begin position="40"/>
        <end position="86"/>
    </location>
</feature>
<name>A0A1I5KT87_9PSEU</name>
<feature type="compositionally biased region" description="Polar residues" evidence="1">
    <location>
        <begin position="57"/>
        <end position="74"/>
    </location>
</feature>
<accession>A0A1I5KT87</accession>
<sequence>MQGIRKDESRGRAAGRHLYEKVAAEPATARLPPACSRLNAVSKPVPSRIARCRNSHVRSGSPSTAGRESPQCSRRSGRVGRSHAVRSTSAWLATAHSAMPPPVTAAQLSRDGAQTRIEPARVPEPNSARADVTPTSEVARRRSPWGRAARRKRRRRHVRPVARHVSTGHRNTVLQQHARPNHPPSRGAIGQPGPRGPSAATTRVHGGEAQRLRAARGLDANDVGSTFANPIGLPRDMGNPALWTRLGQRPRSSRRLGLDKGTGTFARGRDTGCLTFERDELGCKIRCRTAL</sequence>
<gene>
    <name evidence="2" type="ORF">SAMN05421854_103310</name>
</gene>